<evidence type="ECO:0000256" key="2">
    <source>
        <dbReference type="ARBA" id="ARBA00005346"/>
    </source>
</evidence>
<evidence type="ECO:0000256" key="9">
    <source>
        <dbReference type="SAM" id="Phobius"/>
    </source>
</evidence>
<feature type="transmembrane region" description="Helical" evidence="9">
    <location>
        <begin position="108"/>
        <end position="125"/>
    </location>
</feature>
<comment type="similarity">
    <text evidence="2">Belongs to the CPA3 antiporters (TC 2.A.63) subunit D family.</text>
</comment>
<keyword evidence="12" id="KW-1185">Reference proteome</keyword>
<keyword evidence="6 9" id="KW-1133">Transmembrane helix</keyword>
<evidence type="ECO:0000259" key="10">
    <source>
        <dbReference type="Pfam" id="PF00361"/>
    </source>
</evidence>
<comment type="caution">
    <text evidence="11">The sequence shown here is derived from an EMBL/GenBank/DDBJ whole genome shotgun (WGS) entry which is preliminary data.</text>
</comment>
<dbReference type="Pfam" id="PF00361">
    <property type="entry name" value="Proton_antipo_M"/>
    <property type="match status" value="1"/>
</dbReference>
<evidence type="ECO:0000256" key="5">
    <source>
        <dbReference type="ARBA" id="ARBA00022692"/>
    </source>
</evidence>
<evidence type="ECO:0000256" key="3">
    <source>
        <dbReference type="ARBA" id="ARBA00022449"/>
    </source>
</evidence>
<feature type="transmembrane region" description="Helical" evidence="9">
    <location>
        <begin position="299"/>
        <end position="316"/>
    </location>
</feature>
<dbReference type="RefSeq" id="WP_219872629.1">
    <property type="nucleotide sequence ID" value="NZ_JAHZIJ010000006.1"/>
</dbReference>
<feature type="transmembrane region" description="Helical" evidence="9">
    <location>
        <begin position="240"/>
        <end position="264"/>
    </location>
</feature>
<dbReference type="InterPro" id="IPR003918">
    <property type="entry name" value="NADH_UbQ_OxRdtase"/>
</dbReference>
<reference evidence="11 12" key="1">
    <citation type="submission" date="2021-07" db="EMBL/GenBank/DDBJ databases">
        <title>Paenibacillus radiodurans sp. nov., isolated from the southeastern edge of Tengger Desert.</title>
        <authorList>
            <person name="Zhang G."/>
        </authorList>
    </citation>
    <scope>NUCLEOTIDE SEQUENCE [LARGE SCALE GENOMIC DNA]</scope>
    <source>
        <strain evidence="11 12">DT7-4</strain>
    </source>
</reference>
<feature type="transmembrane region" description="Helical" evidence="9">
    <location>
        <begin position="370"/>
        <end position="389"/>
    </location>
</feature>
<dbReference type="PANTHER" id="PTHR42703:SF1">
    <property type="entry name" value="NA(+)_H(+) ANTIPORTER SUBUNIT D1"/>
    <property type="match status" value="1"/>
</dbReference>
<feature type="transmembrane region" description="Helical" evidence="9">
    <location>
        <begin position="6"/>
        <end position="22"/>
    </location>
</feature>
<dbReference type="PANTHER" id="PTHR42703">
    <property type="entry name" value="NADH DEHYDROGENASE"/>
    <property type="match status" value="1"/>
</dbReference>
<feature type="transmembrane region" description="Helical" evidence="9">
    <location>
        <begin position="131"/>
        <end position="150"/>
    </location>
</feature>
<evidence type="ECO:0000256" key="7">
    <source>
        <dbReference type="ARBA" id="ARBA00023136"/>
    </source>
</evidence>
<feature type="transmembrane region" description="Helical" evidence="9">
    <location>
        <begin position="69"/>
        <end position="96"/>
    </location>
</feature>
<evidence type="ECO:0000256" key="1">
    <source>
        <dbReference type="ARBA" id="ARBA00004651"/>
    </source>
</evidence>
<feature type="transmembrane region" description="Helical" evidence="9">
    <location>
        <begin position="270"/>
        <end position="292"/>
    </location>
</feature>
<dbReference type="NCBIfam" id="NF009306">
    <property type="entry name" value="PRK12663.1"/>
    <property type="match status" value="1"/>
</dbReference>
<proteinExistence type="inferred from homology"/>
<name>A0ABS7D635_9BACL</name>
<keyword evidence="3" id="KW-0813">Transport</keyword>
<gene>
    <name evidence="11" type="ORF">K0T92_11625</name>
</gene>
<dbReference type="EMBL" id="JAHZIJ010000006">
    <property type="protein sequence ID" value="MBW7475399.1"/>
    <property type="molecule type" value="Genomic_DNA"/>
</dbReference>
<keyword evidence="5 8" id="KW-0812">Transmembrane</keyword>
<feature type="transmembrane region" description="Helical" evidence="9">
    <location>
        <begin position="162"/>
        <end position="184"/>
    </location>
</feature>
<feature type="transmembrane region" description="Helical" evidence="9">
    <location>
        <begin position="401"/>
        <end position="422"/>
    </location>
</feature>
<evidence type="ECO:0000313" key="11">
    <source>
        <dbReference type="EMBL" id="MBW7475399.1"/>
    </source>
</evidence>
<keyword evidence="4" id="KW-1003">Cell membrane</keyword>
<dbReference type="InterPro" id="IPR001750">
    <property type="entry name" value="ND/Mrp_TM"/>
</dbReference>
<sequence>MNNLLVLPLLIPLSTGVILLFLKNKMIAQRWISALGMVLNLASACLILYQVKAEGIQTLHMGGWLPPYGIVFVADMFAALLLLMTSVVSIGCLCCAFGTVGGARERNYFYPFLQFLLVGVSGSFLTGDLFNLFVCFEVMLISSYALLVLGGTRLQLRETLKYMLINIVSSTLFVAAVAYLYGTVGTLNMADLSLRVAEAGQEGVLNVIAILFLVVFAIKAGLFLFFWLPGSYSAPPAVVTALFGALLTKVGLYALIRTFTLIFYHEPAAAHSWIGWMAGATMILGALGAVAYSDIGRILNYNVIISVGLIAFGLAASTEESLNGVVFYLLHDMAAKALLFILGGIIVGLSGTRRLQEMGGLMKRCPPIGWMFFLTALAIAGIPPLSGFAGKLLLIQGGLRAGYYGLSAVSLLTSLIVLYSLLRLFMAAFWGEAKAQPASLPPSSGFALMPAAAAAAVSTSTRRAPASASTSARAITLAPVRKRLVLASGALLLIVISMGIGSEWVYSFTAEAGETLMNPAIYIDAVLKE</sequence>
<feature type="domain" description="NADH:quinone oxidoreductase/Mrp antiporter transmembrane" evidence="10">
    <location>
        <begin position="127"/>
        <end position="416"/>
    </location>
</feature>
<feature type="transmembrane region" description="Helical" evidence="9">
    <location>
        <begin position="31"/>
        <end position="49"/>
    </location>
</feature>
<feature type="transmembrane region" description="Helical" evidence="9">
    <location>
        <begin position="204"/>
        <end position="228"/>
    </location>
</feature>
<feature type="transmembrane region" description="Helical" evidence="9">
    <location>
        <begin position="484"/>
        <end position="506"/>
    </location>
</feature>
<dbReference type="PRINTS" id="PR01437">
    <property type="entry name" value="NUOXDRDTASE4"/>
</dbReference>
<comment type="subcellular location">
    <subcellularLocation>
        <location evidence="1">Cell membrane</location>
        <topology evidence="1">Multi-pass membrane protein</topology>
    </subcellularLocation>
    <subcellularLocation>
        <location evidence="8">Membrane</location>
        <topology evidence="8">Multi-pass membrane protein</topology>
    </subcellularLocation>
</comment>
<evidence type="ECO:0000256" key="4">
    <source>
        <dbReference type="ARBA" id="ARBA00022475"/>
    </source>
</evidence>
<evidence type="ECO:0000313" key="12">
    <source>
        <dbReference type="Proteomes" id="UP000812277"/>
    </source>
</evidence>
<keyword evidence="3" id="KW-0050">Antiport</keyword>
<keyword evidence="7 9" id="KW-0472">Membrane</keyword>
<protein>
    <submittedName>
        <fullName evidence="11">Na+/H+ antiporter subunit D</fullName>
    </submittedName>
</protein>
<dbReference type="Proteomes" id="UP000812277">
    <property type="component" value="Unassembled WGS sequence"/>
</dbReference>
<feature type="transmembrane region" description="Helical" evidence="9">
    <location>
        <begin position="328"/>
        <end position="349"/>
    </location>
</feature>
<evidence type="ECO:0000256" key="8">
    <source>
        <dbReference type="RuleBase" id="RU000320"/>
    </source>
</evidence>
<evidence type="ECO:0000256" key="6">
    <source>
        <dbReference type="ARBA" id="ARBA00022989"/>
    </source>
</evidence>
<dbReference type="NCBIfam" id="NF005818">
    <property type="entry name" value="PRK07691.1"/>
    <property type="match status" value="1"/>
</dbReference>
<organism evidence="11 12">
    <name type="scientific">Paenibacillus oenotherae</name>
    <dbReference type="NCBI Taxonomy" id="1435645"/>
    <lineage>
        <taxon>Bacteria</taxon>
        <taxon>Bacillati</taxon>
        <taxon>Bacillota</taxon>
        <taxon>Bacilli</taxon>
        <taxon>Bacillales</taxon>
        <taxon>Paenibacillaceae</taxon>
        <taxon>Paenibacillus</taxon>
    </lineage>
</organism>
<dbReference type="InterPro" id="IPR050586">
    <property type="entry name" value="CPA3_Na-H_Antiporter_D"/>
</dbReference>
<accession>A0ABS7D635</accession>